<evidence type="ECO:0000313" key="2">
    <source>
        <dbReference type="EMBL" id="GAA4022317.1"/>
    </source>
</evidence>
<dbReference type="InterPro" id="IPR021122">
    <property type="entry name" value="RNA_ligase_dom_REL/Rnl2"/>
</dbReference>
<keyword evidence="2" id="KW-0436">Ligase</keyword>
<dbReference type="Proteomes" id="UP001501747">
    <property type="component" value="Unassembled WGS sequence"/>
</dbReference>
<keyword evidence="3" id="KW-1185">Reference proteome</keyword>
<comment type="caution">
    <text evidence="2">The sequence shown here is derived from an EMBL/GenBank/DDBJ whole genome shotgun (WGS) entry which is preliminary data.</text>
</comment>
<feature type="domain" description="RNA ligase" evidence="1">
    <location>
        <begin position="173"/>
        <end position="321"/>
    </location>
</feature>
<name>A0ABP7T9K7_9PSEU</name>
<gene>
    <name evidence="2" type="ORF">GCM10022247_53180</name>
</gene>
<dbReference type="Pfam" id="PF09414">
    <property type="entry name" value="RNA_ligase"/>
    <property type="match status" value="1"/>
</dbReference>
<proteinExistence type="predicted"/>
<protein>
    <submittedName>
        <fullName evidence="2">RNA ligase (ATP)</fullName>
    </submittedName>
</protein>
<dbReference type="NCBIfam" id="TIGR02306">
    <property type="entry name" value="RNA_lig_DRB0094"/>
    <property type="match status" value="1"/>
</dbReference>
<dbReference type="Pfam" id="PF21189">
    <property type="entry name" value="PHA02142"/>
    <property type="match status" value="1"/>
</dbReference>
<dbReference type="SUPFAM" id="SSF56091">
    <property type="entry name" value="DNA ligase/mRNA capping enzyme, catalytic domain"/>
    <property type="match status" value="1"/>
</dbReference>
<reference evidence="3" key="1">
    <citation type="journal article" date="2019" name="Int. J. Syst. Evol. Microbiol.">
        <title>The Global Catalogue of Microorganisms (GCM) 10K type strain sequencing project: providing services to taxonomists for standard genome sequencing and annotation.</title>
        <authorList>
            <consortium name="The Broad Institute Genomics Platform"/>
            <consortium name="The Broad Institute Genome Sequencing Center for Infectious Disease"/>
            <person name="Wu L."/>
            <person name="Ma J."/>
        </authorList>
    </citation>
    <scope>NUCLEOTIDE SEQUENCE [LARGE SCALE GENOMIC DNA]</scope>
    <source>
        <strain evidence="3">JCM 17342</strain>
    </source>
</reference>
<dbReference type="RefSeq" id="WP_344880113.1">
    <property type="nucleotide sequence ID" value="NZ_BAABAL010000018.1"/>
</dbReference>
<dbReference type="InterPro" id="IPR012646">
    <property type="entry name" value="RNA_ligase_DRB0094"/>
</dbReference>
<evidence type="ECO:0000313" key="3">
    <source>
        <dbReference type="Proteomes" id="UP001501747"/>
    </source>
</evidence>
<accession>A0ABP7T9K7</accession>
<sequence>MTQTSGGEVRRLVSAEVIAEIGPIEGADAIERARVRGWDVVVKKGEMAVGEEVVYFEIDSALPLSDDRFAFLEPRGAKTLGDGSKVHVLKTAKLRGQYSQGLVLPLAAFPDLAGVDSGGLAEALGVVKYEPPIPTSLSGQVRGVFPAHLVKKTDAERVQNLTEVYDRLLAEGSWFATEKIDGSSVTYVVTGDAEDPIRICSRNWELEPKPELTGMKIAQRYDLAALPQGTIVQGELYGEGIQANPLRVKGVALAVFGVFRDGAAVPRDEWPERLAALSAPVLDWEVPRTVREAVDQVDGMTSVIAPGRKAEGVVWHERSGKSFAELDGRSCWKAISNRYLMKNG</sequence>
<organism evidence="2 3">
    <name type="scientific">Allokutzneria multivorans</name>
    <dbReference type="NCBI Taxonomy" id="1142134"/>
    <lineage>
        <taxon>Bacteria</taxon>
        <taxon>Bacillati</taxon>
        <taxon>Actinomycetota</taxon>
        <taxon>Actinomycetes</taxon>
        <taxon>Pseudonocardiales</taxon>
        <taxon>Pseudonocardiaceae</taxon>
        <taxon>Allokutzneria</taxon>
    </lineage>
</organism>
<dbReference type="EMBL" id="BAABAL010000018">
    <property type="protein sequence ID" value="GAA4022317.1"/>
    <property type="molecule type" value="Genomic_DNA"/>
</dbReference>
<evidence type="ECO:0000259" key="1">
    <source>
        <dbReference type="Pfam" id="PF09414"/>
    </source>
</evidence>
<dbReference type="GO" id="GO:0016874">
    <property type="term" value="F:ligase activity"/>
    <property type="evidence" value="ECO:0007669"/>
    <property type="project" value="UniProtKB-KW"/>
</dbReference>
<dbReference type="Gene3D" id="3.30.470.30">
    <property type="entry name" value="DNA ligase/mRNA capping enzyme"/>
    <property type="match status" value="1"/>
</dbReference>